<evidence type="ECO:0000256" key="1">
    <source>
        <dbReference type="ARBA" id="ARBA00022448"/>
    </source>
</evidence>
<dbReference type="Proteomes" id="UP001418637">
    <property type="component" value="Unassembled WGS sequence"/>
</dbReference>
<keyword evidence="8" id="KW-1185">Reference proteome</keyword>
<evidence type="ECO:0000256" key="5">
    <source>
        <dbReference type="ARBA" id="ARBA00023004"/>
    </source>
</evidence>
<dbReference type="InterPro" id="IPR002321">
    <property type="entry name" value="Cyt_c_II"/>
</dbReference>
<organism evidence="7 8">
    <name type="scientific">Hohaiivirga grylli</name>
    <dbReference type="NCBI Taxonomy" id="3133970"/>
    <lineage>
        <taxon>Bacteria</taxon>
        <taxon>Pseudomonadati</taxon>
        <taxon>Pseudomonadota</taxon>
        <taxon>Alphaproteobacteria</taxon>
        <taxon>Hyphomicrobiales</taxon>
        <taxon>Methylobacteriaceae</taxon>
        <taxon>Hohaiivirga</taxon>
    </lineage>
</organism>
<name>A0ABV0BKX3_9HYPH</name>
<dbReference type="PROSITE" id="PS51009">
    <property type="entry name" value="CYTCII"/>
    <property type="match status" value="1"/>
</dbReference>
<protein>
    <submittedName>
        <fullName evidence="7">Cytochrome c</fullName>
    </submittedName>
</protein>
<evidence type="ECO:0000313" key="8">
    <source>
        <dbReference type="Proteomes" id="UP001418637"/>
    </source>
</evidence>
<evidence type="ECO:0000256" key="4">
    <source>
        <dbReference type="ARBA" id="ARBA00022982"/>
    </source>
</evidence>
<dbReference type="PIRSF" id="PIRSF000027">
    <property type="entry name" value="Cytc_c_prime"/>
    <property type="match status" value="1"/>
</dbReference>
<comment type="caution">
    <text evidence="7">The sequence shown here is derived from an EMBL/GenBank/DDBJ whole genome shotgun (WGS) entry which is preliminary data.</text>
</comment>
<dbReference type="EMBL" id="JBBYXI010000003">
    <property type="protein sequence ID" value="MEN3931425.1"/>
    <property type="molecule type" value="Genomic_DNA"/>
</dbReference>
<evidence type="ECO:0000256" key="2">
    <source>
        <dbReference type="ARBA" id="ARBA00022617"/>
    </source>
</evidence>
<feature type="chain" id="PRO_5046042317" evidence="6">
    <location>
        <begin position="21"/>
        <end position="144"/>
    </location>
</feature>
<keyword evidence="1" id="KW-0813">Transport</keyword>
<keyword evidence="2" id="KW-0349">Heme</keyword>
<keyword evidence="3" id="KW-0479">Metal-binding</keyword>
<evidence type="ECO:0000256" key="3">
    <source>
        <dbReference type="ARBA" id="ARBA00022723"/>
    </source>
</evidence>
<gene>
    <name evidence="7" type="ORF">WJT86_10190</name>
</gene>
<sequence length="144" mass="15401">MLRSLIAAAAVTVCATVAFAETDVVSHRIELMKNAGDATKPVADMLKGAAPFDIEKVKAALASYEKAAKEYPSLYPENSKEGKDTTASPKIWENKADFDAKLAAWGKASADASAKITDEASFKSEIKTVLGACKGCHDDYRIKK</sequence>
<dbReference type="Gene3D" id="1.20.120.10">
    <property type="entry name" value="Cytochrome c/b562"/>
    <property type="match status" value="1"/>
</dbReference>
<dbReference type="RefSeq" id="WP_346337455.1">
    <property type="nucleotide sequence ID" value="NZ_JBBYXI010000003.1"/>
</dbReference>
<proteinExistence type="predicted"/>
<dbReference type="SUPFAM" id="SSF47175">
    <property type="entry name" value="Cytochromes"/>
    <property type="match status" value="1"/>
</dbReference>
<dbReference type="Pfam" id="PF01322">
    <property type="entry name" value="Cytochrom_C_2"/>
    <property type="match status" value="1"/>
</dbReference>
<accession>A0ABV0BKX3</accession>
<feature type="signal peptide" evidence="6">
    <location>
        <begin position="1"/>
        <end position="20"/>
    </location>
</feature>
<evidence type="ECO:0000256" key="6">
    <source>
        <dbReference type="SAM" id="SignalP"/>
    </source>
</evidence>
<keyword evidence="5" id="KW-0408">Iron</keyword>
<dbReference type="InterPro" id="IPR010980">
    <property type="entry name" value="Cyt_c/b562"/>
</dbReference>
<keyword evidence="6" id="KW-0732">Signal</keyword>
<evidence type="ECO:0000313" key="7">
    <source>
        <dbReference type="EMBL" id="MEN3931425.1"/>
    </source>
</evidence>
<keyword evidence="4" id="KW-0249">Electron transport</keyword>
<reference evidence="7 8" key="1">
    <citation type="submission" date="2024-04" db="EMBL/GenBank/DDBJ databases">
        <title>A novel species isolated from cricket.</title>
        <authorList>
            <person name="Wang H.-C."/>
        </authorList>
    </citation>
    <scope>NUCLEOTIDE SEQUENCE [LARGE SCALE GENOMIC DNA]</scope>
    <source>
        <strain evidence="7 8">WL0021</strain>
    </source>
</reference>
<dbReference type="InterPro" id="IPR012127">
    <property type="entry name" value="Cyt_c_prime"/>
</dbReference>